<proteinExistence type="predicted"/>
<keyword evidence="8" id="KW-0865">Zymogen</keyword>
<dbReference type="AlphaFoldDB" id="A0A8S1IZ40"/>
<name>A0A8S1IZ40_9CHLO</name>
<evidence type="ECO:0000313" key="10">
    <source>
        <dbReference type="EMBL" id="CAD7696478.1"/>
    </source>
</evidence>
<dbReference type="PROSITE" id="PS00546">
    <property type="entry name" value="CYSTEINE_SWITCH"/>
    <property type="match status" value="1"/>
</dbReference>
<reference evidence="10" key="1">
    <citation type="submission" date="2020-12" db="EMBL/GenBank/DDBJ databases">
        <authorList>
            <person name="Iha C."/>
        </authorList>
    </citation>
    <scope>NUCLEOTIDE SEQUENCE</scope>
</reference>
<evidence type="ECO:0000256" key="4">
    <source>
        <dbReference type="ARBA" id="ARBA00022729"/>
    </source>
</evidence>
<dbReference type="GO" id="GO:0006508">
    <property type="term" value="P:proteolysis"/>
    <property type="evidence" value="ECO:0007669"/>
    <property type="project" value="UniProtKB-KW"/>
</dbReference>
<dbReference type="GO" id="GO:0004222">
    <property type="term" value="F:metalloendopeptidase activity"/>
    <property type="evidence" value="ECO:0007669"/>
    <property type="project" value="InterPro"/>
</dbReference>
<dbReference type="InterPro" id="IPR021158">
    <property type="entry name" value="Pept_M10A_Zn_BS"/>
</dbReference>
<dbReference type="GO" id="GO:0008270">
    <property type="term" value="F:zinc ion binding"/>
    <property type="evidence" value="ECO:0007669"/>
    <property type="project" value="InterPro"/>
</dbReference>
<dbReference type="OrthoDB" id="577494at2759"/>
<keyword evidence="11" id="KW-1185">Reference proteome</keyword>
<feature type="region of interest" description="Disordered" evidence="9">
    <location>
        <begin position="182"/>
        <end position="203"/>
    </location>
</feature>
<evidence type="ECO:0000256" key="5">
    <source>
        <dbReference type="ARBA" id="ARBA00022801"/>
    </source>
</evidence>
<keyword evidence="4" id="KW-0732">Signal</keyword>
<comment type="caution">
    <text evidence="10">The sequence shown here is derived from an EMBL/GenBank/DDBJ whole genome shotgun (WGS) entry which is preliminary data.</text>
</comment>
<accession>A0A8S1IZ40</accession>
<dbReference type="GO" id="GO:0031012">
    <property type="term" value="C:extracellular matrix"/>
    <property type="evidence" value="ECO:0007669"/>
    <property type="project" value="InterPro"/>
</dbReference>
<evidence type="ECO:0000313" key="11">
    <source>
        <dbReference type="Proteomes" id="UP000708148"/>
    </source>
</evidence>
<evidence type="ECO:0000256" key="2">
    <source>
        <dbReference type="ARBA" id="ARBA00022670"/>
    </source>
</evidence>
<sequence>MYLSNRAVGEKYGQFPPVGPGGDRPGLNLPASSVPHDRVRTSPHPRCGHPDVPAALARSITPSSAGAEWVRERMSHLRVANSRSPASMTPRSTVSVACGAPPQQHAEMVKAMVESIEENEAQIQRIRKECLMAMDTLIERSEKEKTLRNFLDQCSTSTKTMWSRNQLLMQSNAKIRQQLKELMGQASSMAGSSIGREPIPESP</sequence>
<keyword evidence="2" id="KW-0645">Protease</keyword>
<keyword evidence="7" id="KW-0482">Metalloprotease</keyword>
<evidence type="ECO:0000256" key="8">
    <source>
        <dbReference type="ARBA" id="ARBA00023145"/>
    </source>
</evidence>
<dbReference type="Proteomes" id="UP000708148">
    <property type="component" value="Unassembled WGS sequence"/>
</dbReference>
<gene>
    <name evidence="10" type="ORF">OSTQU699_LOCUS1839</name>
</gene>
<comment type="cofactor">
    <cofactor evidence="1">
        <name>Zn(2+)</name>
        <dbReference type="ChEBI" id="CHEBI:29105"/>
    </cofactor>
</comment>
<keyword evidence="5" id="KW-0378">Hydrolase</keyword>
<dbReference type="EMBL" id="CAJHUC010000484">
    <property type="protein sequence ID" value="CAD7696478.1"/>
    <property type="molecule type" value="Genomic_DNA"/>
</dbReference>
<evidence type="ECO:0000256" key="7">
    <source>
        <dbReference type="ARBA" id="ARBA00023049"/>
    </source>
</evidence>
<protein>
    <submittedName>
        <fullName evidence="10">Uncharacterized protein</fullName>
    </submittedName>
</protein>
<evidence type="ECO:0000256" key="6">
    <source>
        <dbReference type="ARBA" id="ARBA00022833"/>
    </source>
</evidence>
<keyword evidence="3" id="KW-0479">Metal-binding</keyword>
<evidence type="ECO:0000256" key="9">
    <source>
        <dbReference type="SAM" id="MobiDB-lite"/>
    </source>
</evidence>
<keyword evidence="6" id="KW-0862">Zinc</keyword>
<organism evidence="10 11">
    <name type="scientific">Ostreobium quekettii</name>
    <dbReference type="NCBI Taxonomy" id="121088"/>
    <lineage>
        <taxon>Eukaryota</taxon>
        <taxon>Viridiplantae</taxon>
        <taxon>Chlorophyta</taxon>
        <taxon>core chlorophytes</taxon>
        <taxon>Ulvophyceae</taxon>
        <taxon>TCBD clade</taxon>
        <taxon>Bryopsidales</taxon>
        <taxon>Ostreobineae</taxon>
        <taxon>Ostreobiaceae</taxon>
        <taxon>Ostreobium</taxon>
    </lineage>
</organism>
<evidence type="ECO:0000256" key="1">
    <source>
        <dbReference type="ARBA" id="ARBA00001947"/>
    </source>
</evidence>
<feature type="region of interest" description="Disordered" evidence="9">
    <location>
        <begin position="1"/>
        <end position="47"/>
    </location>
</feature>
<evidence type="ECO:0000256" key="3">
    <source>
        <dbReference type="ARBA" id="ARBA00022723"/>
    </source>
</evidence>